<evidence type="ECO:0000256" key="7">
    <source>
        <dbReference type="RuleBase" id="RU368041"/>
    </source>
</evidence>
<comment type="caution">
    <text evidence="7">Lacks conserved residue(s) required for the propagation of feature annotation.</text>
</comment>
<gene>
    <name evidence="8" type="ORF">J4Q44_G00258730</name>
</gene>
<evidence type="ECO:0000313" key="9">
    <source>
        <dbReference type="Proteomes" id="UP001356427"/>
    </source>
</evidence>
<comment type="caution">
    <text evidence="8">The sequence shown here is derived from an EMBL/GenBank/DDBJ whole genome shotgun (WGS) entry which is preliminary data.</text>
</comment>
<feature type="transmembrane region" description="Helical" evidence="7">
    <location>
        <begin position="20"/>
        <end position="38"/>
    </location>
</feature>
<accession>A0AAN8L7M9</accession>
<name>A0AAN8L7M9_9TELE</name>
<dbReference type="EMBL" id="JAGTTL010000024">
    <property type="protein sequence ID" value="KAK6303419.1"/>
    <property type="molecule type" value="Genomic_DNA"/>
</dbReference>
<dbReference type="GO" id="GO:0002028">
    <property type="term" value="P:regulation of sodium ion transport"/>
    <property type="evidence" value="ECO:0007669"/>
    <property type="project" value="UniProtKB-UniRule"/>
</dbReference>
<evidence type="ECO:0000256" key="5">
    <source>
        <dbReference type="ARBA" id="ARBA00022989"/>
    </source>
</evidence>
<evidence type="ECO:0000256" key="2">
    <source>
        <dbReference type="ARBA" id="ARBA00006364"/>
    </source>
</evidence>
<feature type="transmembrane region" description="Helical" evidence="7">
    <location>
        <begin position="45"/>
        <end position="69"/>
    </location>
</feature>
<comment type="similarity">
    <text evidence="2 7">Belongs to the NKAIN family.</text>
</comment>
<dbReference type="GO" id="GO:0005886">
    <property type="term" value="C:plasma membrane"/>
    <property type="evidence" value="ECO:0007669"/>
    <property type="project" value="UniProtKB-SubCell"/>
</dbReference>
<keyword evidence="4 7" id="KW-0812">Transmembrane</keyword>
<keyword evidence="9" id="KW-1185">Reference proteome</keyword>
<dbReference type="InterPro" id="IPR008516">
    <property type="entry name" value="Na/K-Atpase_Interacting"/>
</dbReference>
<evidence type="ECO:0000256" key="1">
    <source>
        <dbReference type="ARBA" id="ARBA00004651"/>
    </source>
</evidence>
<organism evidence="8 9">
    <name type="scientific">Coregonus suidteri</name>
    <dbReference type="NCBI Taxonomy" id="861788"/>
    <lineage>
        <taxon>Eukaryota</taxon>
        <taxon>Metazoa</taxon>
        <taxon>Chordata</taxon>
        <taxon>Craniata</taxon>
        <taxon>Vertebrata</taxon>
        <taxon>Euteleostomi</taxon>
        <taxon>Actinopterygii</taxon>
        <taxon>Neopterygii</taxon>
        <taxon>Teleostei</taxon>
        <taxon>Protacanthopterygii</taxon>
        <taxon>Salmoniformes</taxon>
        <taxon>Salmonidae</taxon>
        <taxon>Coregoninae</taxon>
        <taxon>Coregonus</taxon>
    </lineage>
</organism>
<dbReference type="Proteomes" id="UP001356427">
    <property type="component" value="Unassembled WGS sequence"/>
</dbReference>
<sequence length="190" mass="22253">MMTALERQAFDFLGYQWTPIMVNFLHIIMVLLCLFGTIQYRPRYIALYLLWTLPWVAWNVFVSCLYLDLGGLSKESDLLSLGVSSQRSWWKDNGPGCDDRDLHATRWQSLESPKLISALGCWLEYQYIRVPTLYHTTPNLYYKKRLASGLKMTDRQGGQKRNDRVKYLFWKSEIISPVTETEDIPTLLKT</sequence>
<evidence type="ECO:0000256" key="3">
    <source>
        <dbReference type="ARBA" id="ARBA00022475"/>
    </source>
</evidence>
<comment type="subcellular location">
    <subcellularLocation>
        <location evidence="1 7">Cell membrane</location>
        <topology evidence="1 7">Multi-pass membrane protein</topology>
    </subcellularLocation>
</comment>
<protein>
    <recommendedName>
        <fullName evidence="7">Sodium/potassium-transporting ATPase subunit beta-1-interacting protein</fullName>
        <shortName evidence="7">Na(+)/K(+)-transporting ATPase subunit beta-1-interacting protein</shortName>
    </recommendedName>
</protein>
<keyword evidence="5 7" id="KW-1133">Transmembrane helix</keyword>
<dbReference type="PANTHER" id="PTHR13084">
    <property type="entry name" value="T-CELL LYMPHOMA BREAKPOINT-ASSOCIATED TARGET 1-RELATED"/>
    <property type="match status" value="1"/>
</dbReference>
<keyword evidence="3 7" id="KW-1003">Cell membrane</keyword>
<evidence type="ECO:0000256" key="4">
    <source>
        <dbReference type="ARBA" id="ARBA00022692"/>
    </source>
</evidence>
<dbReference type="AlphaFoldDB" id="A0AAN8L7M9"/>
<keyword evidence="6 7" id="KW-0472">Membrane</keyword>
<evidence type="ECO:0000256" key="6">
    <source>
        <dbReference type="ARBA" id="ARBA00023136"/>
    </source>
</evidence>
<dbReference type="Pfam" id="PF05640">
    <property type="entry name" value="NKAIN"/>
    <property type="match status" value="1"/>
</dbReference>
<evidence type="ECO:0000313" key="8">
    <source>
        <dbReference type="EMBL" id="KAK6303419.1"/>
    </source>
</evidence>
<dbReference type="PANTHER" id="PTHR13084:SF7">
    <property type="entry name" value="SODIUM_POTASSIUM-TRANSPORTING ATPASE SUBUNIT BETA-1-INTERACTING PROTEIN"/>
    <property type="match status" value="1"/>
</dbReference>
<proteinExistence type="inferred from homology"/>
<reference evidence="8 9" key="1">
    <citation type="submission" date="2021-04" db="EMBL/GenBank/DDBJ databases">
        <authorList>
            <person name="De Guttry C."/>
            <person name="Zahm M."/>
            <person name="Klopp C."/>
            <person name="Cabau C."/>
            <person name="Louis A."/>
            <person name="Berthelot C."/>
            <person name="Parey E."/>
            <person name="Roest Crollius H."/>
            <person name="Montfort J."/>
            <person name="Robinson-Rechavi M."/>
            <person name="Bucao C."/>
            <person name="Bouchez O."/>
            <person name="Gislard M."/>
            <person name="Lluch J."/>
            <person name="Milhes M."/>
            <person name="Lampietro C."/>
            <person name="Lopez Roques C."/>
            <person name="Donnadieu C."/>
            <person name="Braasch I."/>
            <person name="Desvignes T."/>
            <person name="Postlethwait J."/>
            <person name="Bobe J."/>
            <person name="Wedekind C."/>
            <person name="Guiguen Y."/>
        </authorList>
    </citation>
    <scope>NUCLEOTIDE SEQUENCE [LARGE SCALE GENOMIC DNA]</scope>
    <source>
        <strain evidence="8">Cs_M1</strain>
        <tissue evidence="8">Blood</tissue>
    </source>
</reference>